<feature type="signal peptide" evidence="1">
    <location>
        <begin position="1"/>
        <end position="30"/>
    </location>
</feature>
<dbReference type="Pfam" id="PF14125">
    <property type="entry name" value="DUF4292"/>
    <property type="match status" value="1"/>
</dbReference>
<dbReference type="RefSeq" id="WP_076453113.1">
    <property type="nucleotide sequence ID" value="NZ_FTOB01000001.1"/>
</dbReference>
<evidence type="ECO:0000256" key="1">
    <source>
        <dbReference type="SAM" id="SignalP"/>
    </source>
</evidence>
<dbReference type="Proteomes" id="UP000185728">
    <property type="component" value="Unassembled WGS sequence"/>
</dbReference>
<evidence type="ECO:0008006" key="4">
    <source>
        <dbReference type="Google" id="ProtNLM"/>
    </source>
</evidence>
<evidence type="ECO:0000313" key="2">
    <source>
        <dbReference type="EMBL" id="SIS37950.1"/>
    </source>
</evidence>
<evidence type="ECO:0000313" key="3">
    <source>
        <dbReference type="Proteomes" id="UP000185728"/>
    </source>
</evidence>
<dbReference type="EMBL" id="FTOB01000001">
    <property type="protein sequence ID" value="SIS37950.1"/>
    <property type="molecule type" value="Genomic_DNA"/>
</dbReference>
<protein>
    <recommendedName>
        <fullName evidence="4">Outer membrane lipoprotein-sorting protein</fullName>
    </recommendedName>
</protein>
<keyword evidence="1" id="KW-0732">Signal</keyword>
<sequence>MALPLRIVLRLMALVVLSLSLSCKSNKVLADGKVDGNLSAKAIVKNHYAHTTDFNTLSGKMRIDYSDGESTQGVSVSLRMEKDKAIWMSAPLGMVKAYITPGRVTFYNKLQNEYFDGDFAYLSKFLGTELDFEQVQNLLMGQALFNLKEAKYDATVVNGDYQLKPKKAMELFKVVFQIEPKNFKMASQQLSQPLKKRLLQVNYTDYQKIGKYILPQRIAVAAIEGGDRNTVDIEYRNIEFDQPMNFPYKIPKGFKEITLTDDAR</sequence>
<accession>A0ABY1KI53</accession>
<organism evidence="2 3">
    <name type="scientific">Zobellia uliginosa</name>
    <dbReference type="NCBI Taxonomy" id="143224"/>
    <lineage>
        <taxon>Bacteria</taxon>
        <taxon>Pseudomonadati</taxon>
        <taxon>Bacteroidota</taxon>
        <taxon>Flavobacteriia</taxon>
        <taxon>Flavobacteriales</taxon>
        <taxon>Flavobacteriaceae</taxon>
        <taxon>Zobellia</taxon>
    </lineage>
</organism>
<comment type="caution">
    <text evidence="2">The sequence shown here is derived from an EMBL/GenBank/DDBJ whole genome shotgun (WGS) entry which is preliminary data.</text>
</comment>
<keyword evidence="3" id="KW-1185">Reference proteome</keyword>
<feature type="chain" id="PRO_5047074936" description="Outer membrane lipoprotein-sorting protein" evidence="1">
    <location>
        <begin position="31"/>
        <end position="264"/>
    </location>
</feature>
<dbReference type="Gene3D" id="2.50.20.10">
    <property type="entry name" value="Lipoprotein localisation LolA/LolB/LppX"/>
    <property type="match status" value="1"/>
</dbReference>
<reference evidence="2 3" key="1">
    <citation type="submission" date="2017-01" db="EMBL/GenBank/DDBJ databases">
        <authorList>
            <person name="Varghese N."/>
            <person name="Submissions S."/>
        </authorList>
    </citation>
    <scope>NUCLEOTIDE SEQUENCE [LARGE SCALE GENOMIC DNA]</scope>
    <source>
        <strain evidence="2 3">DSM 2061</strain>
    </source>
</reference>
<proteinExistence type="predicted"/>
<dbReference type="InterPro" id="IPR025634">
    <property type="entry name" value="DUF4292"/>
</dbReference>
<gene>
    <name evidence="2" type="ORF">SAMN05421766_101212</name>
</gene>
<dbReference type="PROSITE" id="PS51257">
    <property type="entry name" value="PROKAR_LIPOPROTEIN"/>
    <property type="match status" value="1"/>
</dbReference>
<name>A0ABY1KI53_9FLAO</name>